<protein>
    <submittedName>
        <fullName evidence="5">F-box only protein 4-like</fullName>
    </submittedName>
</protein>
<proteinExistence type="predicted"/>
<dbReference type="GO" id="GO:0000209">
    <property type="term" value="P:protein polyubiquitination"/>
    <property type="evidence" value="ECO:0007669"/>
    <property type="project" value="TreeGrafter"/>
</dbReference>
<feature type="region of interest" description="Disordered" evidence="3">
    <location>
        <begin position="202"/>
        <end position="229"/>
    </location>
</feature>
<reference evidence="5 6" key="1">
    <citation type="journal article" date="2021" name="Elife">
        <title>Chloroplast acquisition without the gene transfer in kleptoplastic sea slugs, Plakobranchus ocellatus.</title>
        <authorList>
            <person name="Maeda T."/>
            <person name="Takahashi S."/>
            <person name="Yoshida T."/>
            <person name="Shimamura S."/>
            <person name="Takaki Y."/>
            <person name="Nagai Y."/>
            <person name="Toyoda A."/>
            <person name="Suzuki Y."/>
            <person name="Arimoto A."/>
            <person name="Ishii H."/>
            <person name="Satoh N."/>
            <person name="Nishiyama T."/>
            <person name="Hasebe M."/>
            <person name="Maruyama T."/>
            <person name="Minagawa J."/>
            <person name="Obokata J."/>
            <person name="Shigenobu S."/>
        </authorList>
    </citation>
    <scope>NUCLEOTIDE SEQUENCE [LARGE SCALE GENOMIC DNA]</scope>
</reference>
<dbReference type="GO" id="GO:0005525">
    <property type="term" value="F:GTP binding"/>
    <property type="evidence" value="ECO:0007669"/>
    <property type="project" value="UniProtKB-KW"/>
</dbReference>
<dbReference type="EMBL" id="BLXT01002860">
    <property type="protein sequence ID" value="GFN98552.1"/>
    <property type="molecule type" value="Genomic_DNA"/>
</dbReference>
<evidence type="ECO:0000256" key="1">
    <source>
        <dbReference type="ARBA" id="ARBA00022741"/>
    </source>
</evidence>
<dbReference type="PANTHER" id="PTHR16008:SF4">
    <property type="entry name" value="F-BOX ONLY PROTEIN 4"/>
    <property type="match status" value="1"/>
</dbReference>
<evidence type="ECO:0000313" key="6">
    <source>
        <dbReference type="Proteomes" id="UP000735302"/>
    </source>
</evidence>
<gene>
    <name evidence="5" type="ORF">PoB_002505800</name>
</gene>
<sequence>MSIYLKKGQPNVAAVLQSREDEGSLFQSLPVDLKMAVFSLLDAKSLCLACCVCREWRIISSDNSLWRRLLQRDIRQWSQISNVTNPRLYLEMDSDWSQKEIYLKCSPVVQQQLKVATSTFQQVSSYLKSFIPRKVPKVAMFGPGLETSTSGVVRRILYEENNIFRRIALFPGQFDGVGGGMTLRLPSRHTLHLSVLYSASKQERERREGHDRLEGNKLLQKRDGDQNHPECQVSQYELKPQIRHLCMTLDAFIFVVDATQTQETVSASCAELQAMLRERKFGLVPVLILSCVPRPEDVRLSADDVVSCLKMETLTQPWLVINCVTETLASIDQGIVWLVEQAQIR</sequence>
<evidence type="ECO:0000313" key="5">
    <source>
        <dbReference type="EMBL" id="GFN98552.1"/>
    </source>
</evidence>
<evidence type="ECO:0000259" key="4">
    <source>
        <dbReference type="PROSITE" id="PS50181"/>
    </source>
</evidence>
<dbReference type="PANTHER" id="PTHR16008">
    <property type="entry name" value="F-BOX ONLY PROTEIN 4"/>
    <property type="match status" value="1"/>
</dbReference>
<keyword evidence="6" id="KW-1185">Reference proteome</keyword>
<dbReference type="Pfam" id="PF12937">
    <property type="entry name" value="F-box-like"/>
    <property type="match status" value="1"/>
</dbReference>
<comment type="caution">
    <text evidence="5">The sequence shown here is derived from an EMBL/GenBank/DDBJ whole genome shotgun (WGS) entry which is preliminary data.</text>
</comment>
<dbReference type="SMART" id="SM00256">
    <property type="entry name" value="FBOX"/>
    <property type="match status" value="1"/>
</dbReference>
<dbReference type="Gene3D" id="1.20.1280.50">
    <property type="match status" value="1"/>
</dbReference>
<dbReference type="InterPro" id="IPR036047">
    <property type="entry name" value="F-box-like_dom_sf"/>
</dbReference>
<dbReference type="InterPro" id="IPR039588">
    <property type="entry name" value="FBXO4"/>
</dbReference>
<evidence type="ECO:0000256" key="2">
    <source>
        <dbReference type="ARBA" id="ARBA00023134"/>
    </source>
</evidence>
<dbReference type="SUPFAM" id="SSF81383">
    <property type="entry name" value="F-box domain"/>
    <property type="match status" value="1"/>
</dbReference>
<dbReference type="InterPro" id="IPR027417">
    <property type="entry name" value="P-loop_NTPase"/>
</dbReference>
<name>A0AAV3ZUK0_9GAST</name>
<dbReference type="AlphaFoldDB" id="A0AAV3ZUK0"/>
<keyword evidence="2" id="KW-0342">GTP-binding</keyword>
<dbReference type="InterPro" id="IPR006689">
    <property type="entry name" value="Small_GTPase_ARF/SAR"/>
</dbReference>
<dbReference type="GO" id="GO:0003924">
    <property type="term" value="F:GTPase activity"/>
    <property type="evidence" value="ECO:0007669"/>
    <property type="project" value="InterPro"/>
</dbReference>
<dbReference type="InterPro" id="IPR001810">
    <property type="entry name" value="F-box_dom"/>
</dbReference>
<dbReference type="Proteomes" id="UP000735302">
    <property type="component" value="Unassembled WGS sequence"/>
</dbReference>
<feature type="domain" description="F-box" evidence="4">
    <location>
        <begin position="23"/>
        <end position="69"/>
    </location>
</feature>
<keyword evidence="1" id="KW-0547">Nucleotide-binding</keyword>
<feature type="compositionally biased region" description="Basic and acidic residues" evidence="3">
    <location>
        <begin position="202"/>
        <end position="228"/>
    </location>
</feature>
<dbReference type="Gene3D" id="3.40.50.300">
    <property type="entry name" value="P-loop containing nucleotide triphosphate hydrolases"/>
    <property type="match status" value="1"/>
</dbReference>
<organism evidence="5 6">
    <name type="scientific">Plakobranchus ocellatus</name>
    <dbReference type="NCBI Taxonomy" id="259542"/>
    <lineage>
        <taxon>Eukaryota</taxon>
        <taxon>Metazoa</taxon>
        <taxon>Spiralia</taxon>
        <taxon>Lophotrochozoa</taxon>
        <taxon>Mollusca</taxon>
        <taxon>Gastropoda</taxon>
        <taxon>Heterobranchia</taxon>
        <taxon>Euthyneura</taxon>
        <taxon>Panpulmonata</taxon>
        <taxon>Sacoglossa</taxon>
        <taxon>Placobranchoidea</taxon>
        <taxon>Plakobranchidae</taxon>
        <taxon>Plakobranchus</taxon>
    </lineage>
</organism>
<accession>A0AAV3ZUK0</accession>
<dbReference type="PROSITE" id="PS50181">
    <property type="entry name" value="FBOX"/>
    <property type="match status" value="1"/>
</dbReference>
<dbReference type="GO" id="GO:0019005">
    <property type="term" value="C:SCF ubiquitin ligase complex"/>
    <property type="evidence" value="ECO:0007669"/>
    <property type="project" value="TreeGrafter"/>
</dbReference>
<dbReference type="GO" id="GO:0031146">
    <property type="term" value="P:SCF-dependent proteasomal ubiquitin-dependent protein catabolic process"/>
    <property type="evidence" value="ECO:0007669"/>
    <property type="project" value="InterPro"/>
</dbReference>
<evidence type="ECO:0000256" key="3">
    <source>
        <dbReference type="SAM" id="MobiDB-lite"/>
    </source>
</evidence>
<dbReference type="Pfam" id="PF00025">
    <property type="entry name" value="Arf"/>
    <property type="match status" value="1"/>
</dbReference>